<keyword evidence="5 6" id="KW-0472">Membrane</keyword>
<dbReference type="RefSeq" id="XP_018287743.1">
    <property type="nucleotide sequence ID" value="XM_018429746.1"/>
</dbReference>
<dbReference type="AlphaFoldDB" id="A0A162TTL8"/>
<protein>
    <recommendedName>
        <fullName evidence="9">Transmembrane adaptor Erv26</fullName>
    </recommendedName>
</protein>
<dbReference type="GO" id="GO:0097020">
    <property type="term" value="F:COPII receptor activity"/>
    <property type="evidence" value="ECO:0007669"/>
    <property type="project" value="InterPro"/>
</dbReference>
<feature type="transmembrane region" description="Helical" evidence="6">
    <location>
        <begin position="121"/>
        <end position="141"/>
    </location>
</feature>
<dbReference type="Proteomes" id="UP000077315">
    <property type="component" value="Unassembled WGS sequence"/>
</dbReference>
<evidence type="ECO:0008006" key="9">
    <source>
        <dbReference type="Google" id="ProtNLM"/>
    </source>
</evidence>
<comment type="subcellular location">
    <subcellularLocation>
        <location evidence="1">Membrane</location>
        <topology evidence="1">Multi-pass membrane protein</topology>
    </subcellularLocation>
</comment>
<evidence type="ECO:0000313" key="8">
    <source>
        <dbReference type="Proteomes" id="UP000077315"/>
    </source>
</evidence>
<keyword evidence="3 6" id="KW-0812">Transmembrane</keyword>
<evidence type="ECO:0000256" key="2">
    <source>
        <dbReference type="ARBA" id="ARBA00008096"/>
    </source>
</evidence>
<keyword evidence="8" id="KW-1185">Reference proteome</keyword>
<proteinExistence type="inferred from homology"/>
<evidence type="ECO:0000256" key="5">
    <source>
        <dbReference type="ARBA" id="ARBA00023136"/>
    </source>
</evidence>
<feature type="transmembrane region" description="Helical" evidence="6">
    <location>
        <begin position="6"/>
        <end position="31"/>
    </location>
</feature>
<feature type="transmembrane region" description="Helical" evidence="6">
    <location>
        <begin position="43"/>
        <end position="61"/>
    </location>
</feature>
<reference evidence="8" key="1">
    <citation type="submission" date="2015-06" db="EMBL/GenBank/DDBJ databases">
        <title>Expansion of signal transduction pathways in fungi by whole-genome duplication.</title>
        <authorList>
            <consortium name="DOE Joint Genome Institute"/>
            <person name="Corrochano L.M."/>
            <person name="Kuo A."/>
            <person name="Marcet-Houben M."/>
            <person name="Polaino S."/>
            <person name="Salamov A."/>
            <person name="Villalobos J.M."/>
            <person name="Alvarez M.I."/>
            <person name="Avalos J."/>
            <person name="Benito E.P."/>
            <person name="Benoit I."/>
            <person name="Burger G."/>
            <person name="Camino L.P."/>
            <person name="Canovas D."/>
            <person name="Cerda-Olmedo E."/>
            <person name="Cheng J.-F."/>
            <person name="Dominguez A."/>
            <person name="Elias M."/>
            <person name="Eslava A.P."/>
            <person name="Glaser F."/>
            <person name="Grimwood J."/>
            <person name="Gutierrez G."/>
            <person name="Heitman J."/>
            <person name="Henrissat B."/>
            <person name="Iturriaga E.A."/>
            <person name="Lang B.F."/>
            <person name="Lavin J.L."/>
            <person name="Lee S."/>
            <person name="Li W."/>
            <person name="Lindquist E."/>
            <person name="Lopez-Garcia S."/>
            <person name="Luque E.M."/>
            <person name="Marcos A.T."/>
            <person name="Martin J."/>
            <person name="McCluskey K."/>
            <person name="Medina H.R."/>
            <person name="Miralles-Duran A."/>
            <person name="Miyazaki A."/>
            <person name="Munoz-Torres E."/>
            <person name="Oguiza J.A."/>
            <person name="Ohm R."/>
            <person name="Olmedo M."/>
            <person name="Orejas M."/>
            <person name="Ortiz-Castellanos L."/>
            <person name="Pisabarro A.G."/>
            <person name="Rodriguez-Romero J."/>
            <person name="Ruiz-Herrera J."/>
            <person name="Ruiz-Vazquez R."/>
            <person name="Sanz C."/>
            <person name="Schackwitz W."/>
            <person name="Schmutz J."/>
            <person name="Shahriari M."/>
            <person name="Shelest E."/>
            <person name="Silva-Franco F."/>
            <person name="Soanes D."/>
            <person name="Syed K."/>
            <person name="Tagua V.G."/>
            <person name="Talbot N.J."/>
            <person name="Thon M."/>
            <person name="De vries R.P."/>
            <person name="Wiebenga A."/>
            <person name="Yadav J.S."/>
            <person name="Braun E.L."/>
            <person name="Baker S."/>
            <person name="Garre V."/>
            <person name="Horwitz B."/>
            <person name="Torres-Martinez S."/>
            <person name="Idnurm A."/>
            <person name="Herrera-Estrella A."/>
            <person name="Gabaldon T."/>
            <person name="Grigoriev I.V."/>
        </authorList>
    </citation>
    <scope>NUCLEOTIDE SEQUENCE [LARGE SCALE GENOMIC DNA]</scope>
    <source>
        <strain evidence="8">NRRL 1555(-)</strain>
    </source>
</reference>
<organism evidence="7 8">
    <name type="scientific">Phycomyces blakesleeanus (strain ATCC 8743b / DSM 1359 / FGSC 10004 / NBRC 33097 / NRRL 1555)</name>
    <dbReference type="NCBI Taxonomy" id="763407"/>
    <lineage>
        <taxon>Eukaryota</taxon>
        <taxon>Fungi</taxon>
        <taxon>Fungi incertae sedis</taxon>
        <taxon>Mucoromycota</taxon>
        <taxon>Mucoromycotina</taxon>
        <taxon>Mucoromycetes</taxon>
        <taxon>Mucorales</taxon>
        <taxon>Phycomycetaceae</taxon>
        <taxon>Phycomyces</taxon>
    </lineage>
</organism>
<evidence type="ECO:0000256" key="6">
    <source>
        <dbReference type="SAM" id="Phobius"/>
    </source>
</evidence>
<feature type="transmembrane region" description="Helical" evidence="6">
    <location>
        <begin position="88"/>
        <end position="109"/>
    </location>
</feature>
<name>A0A162TTL8_PHYB8</name>
<dbReference type="GO" id="GO:0006888">
    <property type="term" value="P:endoplasmic reticulum to Golgi vesicle-mediated transport"/>
    <property type="evidence" value="ECO:0007669"/>
    <property type="project" value="InterPro"/>
</dbReference>
<dbReference type="EMBL" id="KV440991">
    <property type="protein sequence ID" value="OAD69703.1"/>
    <property type="molecule type" value="Genomic_DNA"/>
</dbReference>
<comment type="similarity">
    <text evidence="2">Belongs to the SVP26 family.</text>
</comment>
<accession>A0A162TTL8</accession>
<keyword evidence="4 6" id="KW-1133">Transmembrane helix</keyword>
<dbReference type="InParanoid" id="A0A162TTL8"/>
<dbReference type="GO" id="GO:0000139">
    <property type="term" value="C:Golgi membrane"/>
    <property type="evidence" value="ECO:0007669"/>
    <property type="project" value="TreeGrafter"/>
</dbReference>
<dbReference type="PANTHER" id="PTHR13144">
    <property type="entry name" value="TEX261 PROTEIN"/>
    <property type="match status" value="1"/>
</dbReference>
<evidence type="ECO:0000256" key="3">
    <source>
        <dbReference type="ARBA" id="ARBA00022692"/>
    </source>
</evidence>
<dbReference type="Pfam" id="PF04148">
    <property type="entry name" value="Erv26"/>
    <property type="match status" value="1"/>
</dbReference>
<dbReference type="STRING" id="763407.A0A162TTL8"/>
<sequence>MTILHLVGYCAIALAFCFFVLSLACGLYYLAELVEEYTVYTKKVIKAMTVAVAAVHVLLLFDRLPFLQIAFSLFCHGVYSMNLKTFPFINLTSLPFLSSCVLVFVDHFVWFRYFTKHYRPFMDIAAFFGICVWLIPFTYFISLSANDNSLPMSDPTAGDFAPSQNKKGLLKTLLRFVGIKGQEPVFPTTQTFEPSSASSYTPGPSVGMASAVRSHYIPNMQNRKAL</sequence>
<dbReference type="GO" id="GO:0030134">
    <property type="term" value="C:COPII-coated ER to Golgi transport vesicle"/>
    <property type="evidence" value="ECO:0007669"/>
    <property type="project" value="TreeGrafter"/>
</dbReference>
<dbReference type="OrthoDB" id="28257at2759"/>
<gene>
    <name evidence="7" type="ORF">PHYBLDRAFT_135767</name>
</gene>
<dbReference type="GeneID" id="28990652"/>
<dbReference type="VEuPathDB" id="FungiDB:PHYBLDRAFT_135767"/>
<evidence type="ECO:0000256" key="1">
    <source>
        <dbReference type="ARBA" id="ARBA00004141"/>
    </source>
</evidence>
<evidence type="ECO:0000313" key="7">
    <source>
        <dbReference type="EMBL" id="OAD69703.1"/>
    </source>
</evidence>
<evidence type="ECO:0000256" key="4">
    <source>
        <dbReference type="ARBA" id="ARBA00022989"/>
    </source>
</evidence>
<dbReference type="InterPro" id="IPR007277">
    <property type="entry name" value="Svp26/Tex261"/>
</dbReference>
<dbReference type="GO" id="GO:0005789">
    <property type="term" value="C:endoplasmic reticulum membrane"/>
    <property type="evidence" value="ECO:0007669"/>
    <property type="project" value="TreeGrafter"/>
</dbReference>
<dbReference type="PANTHER" id="PTHR13144:SF0">
    <property type="entry name" value="PROTEIN TEX261"/>
    <property type="match status" value="1"/>
</dbReference>
<dbReference type="FunCoup" id="A0A162TTL8">
    <property type="interactions" value="115"/>
</dbReference>